<keyword evidence="1" id="KW-0808">Transferase</keyword>
<proteinExistence type="predicted"/>
<gene>
    <name evidence="1" type="ORF">Acr_11g0002960</name>
</gene>
<dbReference type="Proteomes" id="UP000585474">
    <property type="component" value="Unassembled WGS sequence"/>
</dbReference>
<sequence length="126" mass="13899">MNSNRAWAWLLDLDSSKWAWTHPDGLDSTEGSFSVLSTPGGTPSMFSGKRKFYDGGVGVCERVGDKRPVCRGCEDGDGSAAAEEEASEVENWDGVTFGHEWKEHYMWCGRNSSHLSLSLNQVILLL</sequence>
<accession>A0A7J0FBA9</accession>
<organism evidence="1 2">
    <name type="scientific">Actinidia rufa</name>
    <dbReference type="NCBI Taxonomy" id="165716"/>
    <lineage>
        <taxon>Eukaryota</taxon>
        <taxon>Viridiplantae</taxon>
        <taxon>Streptophyta</taxon>
        <taxon>Embryophyta</taxon>
        <taxon>Tracheophyta</taxon>
        <taxon>Spermatophyta</taxon>
        <taxon>Magnoliopsida</taxon>
        <taxon>eudicotyledons</taxon>
        <taxon>Gunneridae</taxon>
        <taxon>Pentapetalae</taxon>
        <taxon>asterids</taxon>
        <taxon>Ericales</taxon>
        <taxon>Actinidiaceae</taxon>
        <taxon>Actinidia</taxon>
    </lineage>
</organism>
<protein>
    <submittedName>
        <fullName evidence="1">UDP-Glycosyltransferase superfamily protein</fullName>
    </submittedName>
</protein>
<name>A0A7J0FBA9_9ERIC</name>
<comment type="caution">
    <text evidence="1">The sequence shown here is derived from an EMBL/GenBank/DDBJ whole genome shotgun (WGS) entry which is preliminary data.</text>
</comment>
<dbReference type="EMBL" id="BJWL01000011">
    <property type="protein sequence ID" value="GFY95990.1"/>
    <property type="molecule type" value="Genomic_DNA"/>
</dbReference>
<evidence type="ECO:0000313" key="2">
    <source>
        <dbReference type="Proteomes" id="UP000585474"/>
    </source>
</evidence>
<dbReference type="AlphaFoldDB" id="A0A7J0FBA9"/>
<keyword evidence="2" id="KW-1185">Reference proteome</keyword>
<reference evidence="1 2" key="1">
    <citation type="submission" date="2019-07" db="EMBL/GenBank/DDBJ databases">
        <title>De Novo Assembly of kiwifruit Actinidia rufa.</title>
        <authorList>
            <person name="Sugita-Konishi S."/>
            <person name="Sato K."/>
            <person name="Mori E."/>
            <person name="Abe Y."/>
            <person name="Kisaki G."/>
            <person name="Hamano K."/>
            <person name="Suezawa K."/>
            <person name="Otani M."/>
            <person name="Fukuda T."/>
            <person name="Manabe T."/>
            <person name="Gomi K."/>
            <person name="Tabuchi M."/>
            <person name="Akimitsu K."/>
            <person name="Kataoka I."/>
        </authorList>
    </citation>
    <scope>NUCLEOTIDE SEQUENCE [LARGE SCALE GENOMIC DNA]</scope>
    <source>
        <strain evidence="2">cv. Fuchu</strain>
    </source>
</reference>
<evidence type="ECO:0000313" key="1">
    <source>
        <dbReference type="EMBL" id="GFY95990.1"/>
    </source>
</evidence>
<dbReference type="GO" id="GO:0016740">
    <property type="term" value="F:transferase activity"/>
    <property type="evidence" value="ECO:0007669"/>
    <property type="project" value="UniProtKB-KW"/>
</dbReference>